<feature type="compositionally biased region" description="Low complexity" evidence="7">
    <location>
        <begin position="72"/>
        <end position="104"/>
    </location>
</feature>
<evidence type="ECO:0000256" key="6">
    <source>
        <dbReference type="PROSITE-ProRule" id="PRU10141"/>
    </source>
</evidence>
<dbReference type="SUPFAM" id="SSF56112">
    <property type="entry name" value="Protein kinase-like (PK-like)"/>
    <property type="match status" value="1"/>
</dbReference>
<dbReference type="Proteomes" id="UP000669133">
    <property type="component" value="Unassembled WGS sequence"/>
</dbReference>
<evidence type="ECO:0000256" key="3">
    <source>
        <dbReference type="ARBA" id="ARBA00022741"/>
    </source>
</evidence>
<dbReference type="GO" id="GO:0004713">
    <property type="term" value="F:protein tyrosine kinase activity"/>
    <property type="evidence" value="ECO:0007669"/>
    <property type="project" value="TreeGrafter"/>
</dbReference>
<dbReference type="GO" id="GO:0005524">
    <property type="term" value="F:ATP binding"/>
    <property type="evidence" value="ECO:0007669"/>
    <property type="project" value="UniProtKB-UniRule"/>
</dbReference>
<evidence type="ECO:0000256" key="4">
    <source>
        <dbReference type="ARBA" id="ARBA00022777"/>
    </source>
</evidence>
<keyword evidence="10" id="KW-1185">Reference proteome</keyword>
<dbReference type="InterPro" id="IPR000719">
    <property type="entry name" value="Prot_kinase_dom"/>
</dbReference>
<dbReference type="InterPro" id="IPR011009">
    <property type="entry name" value="Kinase-like_dom_sf"/>
</dbReference>
<comment type="caution">
    <text evidence="9">The sequence shown here is derived from an EMBL/GenBank/DDBJ whole genome shotgun (WGS) entry which is preliminary data.</text>
</comment>
<keyword evidence="4" id="KW-0418">Kinase</keyword>
<sequence length="753" mass="85773">MSYNNYNYRHNSIGGNWHLPPPNQQQQQQQQQQQYPNGKPNNNDLQVSDQSYLPQQAYKSNQAPGFRNPWFSMNTSSSAASSPSSSVMSQSPTKSHHIPLLQQHQPPPLNKRLSFTNQLSTTYENENTNATNPQVSPYIHPPTRADNPFTQYFSNPEVTLNNPSDRRMSAAVDGTYSHPYGYNQQNRAGPALVPQGGANMYNADSSLVQGVAPGLSQFMNPNMAPGMMPGASGANRRSSVAVMPNHYYQQQQQQAIPAYDSKTGQYYASPARRSGSIVQYQQYQQALQQQKSTNFRKPAPKARKIRNKLELCPKIHQQPKYRRCSVNSVHISPLNALSVYLTESYSICQPRKFQYSKSTNPKRVLTKPSDPKFNNGYDNEESDYILYVNDILGSEEGRKYMVLDLLGSGTFGQVVKCQNLINQTVCAVKVIKSKPAYMNQSLTEVRLLEFLNNNSDGKSFIRLLDTFMHKEHLCLVFELLASNLYELIKQNQFQGLSMKLVKLLTKQLLDAMAQLKNFQMIHCDLKPENILLCQPDKPNIKVIDFGSACFTRQTIYTYIQSRFYRSPEVILGLPYTESIDMWSLGCIVGEFFLGLPMFPGTSEYNQIWKIVDMLGPPPRHMIEVGRNSLNFFKKIPSDKPDGKPTYEIKTFEEYTHDLQVAKMESGSSHAHKKEQPNKNYFKHKLLKDIILNYKLPSKKMTSSMVEKECQERLLLVDFLTKVLNLNPLERLTPQEALKHPFVQDVKSIEMSTV</sequence>
<dbReference type="RefSeq" id="XP_067550666.1">
    <property type="nucleotide sequence ID" value="XM_067695028.1"/>
</dbReference>
<dbReference type="Gene3D" id="3.30.200.20">
    <property type="entry name" value="Phosphorylase Kinase, domain 1"/>
    <property type="match status" value="1"/>
</dbReference>
<evidence type="ECO:0000256" key="7">
    <source>
        <dbReference type="SAM" id="MobiDB-lite"/>
    </source>
</evidence>
<dbReference type="PROSITE" id="PS00107">
    <property type="entry name" value="PROTEIN_KINASE_ATP"/>
    <property type="match status" value="1"/>
</dbReference>
<proteinExistence type="predicted"/>
<evidence type="ECO:0000256" key="2">
    <source>
        <dbReference type="ARBA" id="ARBA00022679"/>
    </source>
</evidence>
<evidence type="ECO:0000256" key="1">
    <source>
        <dbReference type="ARBA" id="ARBA00022527"/>
    </source>
</evidence>
<dbReference type="PANTHER" id="PTHR24058">
    <property type="entry name" value="DUAL SPECIFICITY PROTEIN KINASE"/>
    <property type="match status" value="1"/>
</dbReference>
<feature type="compositionally biased region" description="Low complexity" evidence="7">
    <location>
        <begin position="24"/>
        <end position="34"/>
    </location>
</feature>
<keyword evidence="5 6" id="KW-0067">ATP-binding</keyword>
<dbReference type="GO" id="GO:0005737">
    <property type="term" value="C:cytoplasm"/>
    <property type="evidence" value="ECO:0007669"/>
    <property type="project" value="TreeGrafter"/>
</dbReference>
<dbReference type="PROSITE" id="PS00108">
    <property type="entry name" value="PROTEIN_KINASE_ST"/>
    <property type="match status" value="1"/>
</dbReference>
<feature type="binding site" evidence="6">
    <location>
        <position position="429"/>
    </location>
    <ligand>
        <name>ATP</name>
        <dbReference type="ChEBI" id="CHEBI:30616"/>
    </ligand>
</feature>
<reference evidence="9 10" key="1">
    <citation type="submission" date="2020-12" db="EMBL/GenBank/DDBJ databases">
        <title>Effect of drift, selection, and recombination on the evolution of hybrid genomes in Candida yeast pathogens.</title>
        <authorList>
            <person name="Mixao V."/>
            <person name="Ksiezopolska E."/>
            <person name="Saus E."/>
            <person name="Boekhout T."/>
            <person name="Gacser A."/>
            <person name="Gabaldon T."/>
        </authorList>
    </citation>
    <scope>NUCLEOTIDE SEQUENCE [LARGE SCALE GENOMIC DNA]</scope>
    <source>
        <strain evidence="9 10">BP57</strain>
    </source>
</reference>
<dbReference type="EMBL" id="JAEOAQ010000001">
    <property type="protein sequence ID" value="KAG5421550.1"/>
    <property type="molecule type" value="Genomic_DNA"/>
</dbReference>
<feature type="region of interest" description="Disordered" evidence="7">
    <location>
        <begin position="60"/>
        <end position="113"/>
    </location>
</feature>
<dbReference type="Gene3D" id="1.10.510.10">
    <property type="entry name" value="Transferase(Phosphotransferase) domain 1"/>
    <property type="match status" value="1"/>
</dbReference>
<name>A0A8H8DDZ8_9ASCO</name>
<dbReference type="Pfam" id="PF00069">
    <property type="entry name" value="Pkinase"/>
    <property type="match status" value="1"/>
</dbReference>
<dbReference type="InterPro" id="IPR017441">
    <property type="entry name" value="Protein_kinase_ATP_BS"/>
</dbReference>
<gene>
    <name evidence="9" type="ORF">I9W82_000641</name>
</gene>
<evidence type="ECO:0000259" key="8">
    <source>
        <dbReference type="PROSITE" id="PS50011"/>
    </source>
</evidence>
<dbReference type="PANTHER" id="PTHR24058:SF17">
    <property type="entry name" value="HOMEODOMAIN INTERACTING PROTEIN KINASE, ISOFORM D"/>
    <property type="match status" value="1"/>
</dbReference>
<keyword evidence="3 6" id="KW-0547">Nucleotide-binding</keyword>
<organism evidence="9 10">
    <name type="scientific">Candida metapsilosis</name>
    <dbReference type="NCBI Taxonomy" id="273372"/>
    <lineage>
        <taxon>Eukaryota</taxon>
        <taxon>Fungi</taxon>
        <taxon>Dikarya</taxon>
        <taxon>Ascomycota</taxon>
        <taxon>Saccharomycotina</taxon>
        <taxon>Pichiomycetes</taxon>
        <taxon>Debaryomycetaceae</taxon>
        <taxon>Candida/Lodderomyces clade</taxon>
        <taxon>Candida</taxon>
    </lineage>
</organism>
<protein>
    <submittedName>
        <fullName evidence="9">YAK1</fullName>
    </submittedName>
</protein>
<evidence type="ECO:0000313" key="9">
    <source>
        <dbReference type="EMBL" id="KAG5421550.1"/>
    </source>
</evidence>
<dbReference type="AlphaFoldDB" id="A0A8H8DDZ8"/>
<dbReference type="GO" id="GO:0005634">
    <property type="term" value="C:nucleus"/>
    <property type="evidence" value="ECO:0007669"/>
    <property type="project" value="TreeGrafter"/>
</dbReference>
<dbReference type="InterPro" id="IPR050494">
    <property type="entry name" value="Ser_Thr_dual-spec_kinase"/>
</dbReference>
<feature type="domain" description="Protein kinase" evidence="8">
    <location>
        <begin position="400"/>
        <end position="742"/>
    </location>
</feature>
<feature type="region of interest" description="Disordered" evidence="7">
    <location>
        <begin position="12"/>
        <end position="47"/>
    </location>
</feature>
<feature type="compositionally biased region" description="Polar residues" evidence="7">
    <location>
        <begin position="35"/>
        <end position="47"/>
    </location>
</feature>
<dbReference type="GO" id="GO:0030447">
    <property type="term" value="P:filamentous growth"/>
    <property type="evidence" value="ECO:0007669"/>
    <property type="project" value="UniProtKB-ARBA"/>
</dbReference>
<dbReference type="PROSITE" id="PS50011">
    <property type="entry name" value="PROTEIN_KINASE_DOM"/>
    <property type="match status" value="1"/>
</dbReference>
<evidence type="ECO:0000313" key="10">
    <source>
        <dbReference type="Proteomes" id="UP000669133"/>
    </source>
</evidence>
<dbReference type="GO" id="GO:0004674">
    <property type="term" value="F:protein serine/threonine kinase activity"/>
    <property type="evidence" value="ECO:0007669"/>
    <property type="project" value="UniProtKB-KW"/>
</dbReference>
<keyword evidence="1" id="KW-0723">Serine/threonine-protein kinase</keyword>
<dbReference type="OrthoDB" id="9332038at2759"/>
<evidence type="ECO:0000256" key="5">
    <source>
        <dbReference type="ARBA" id="ARBA00022840"/>
    </source>
</evidence>
<dbReference type="SMART" id="SM00220">
    <property type="entry name" value="S_TKc"/>
    <property type="match status" value="1"/>
</dbReference>
<dbReference type="InterPro" id="IPR008271">
    <property type="entry name" value="Ser/Thr_kinase_AS"/>
</dbReference>
<accession>A0A8H8DDZ8</accession>
<keyword evidence="2" id="KW-0808">Transferase</keyword>
<dbReference type="GeneID" id="93649270"/>